<dbReference type="PATRIC" id="fig|1886670.3.peg.3083"/>
<feature type="modified residue" description="4-aspartylphosphate" evidence="8">
    <location>
        <position position="54"/>
    </location>
</feature>
<evidence type="ECO:0000256" key="8">
    <source>
        <dbReference type="PROSITE-ProRule" id="PRU00169"/>
    </source>
</evidence>
<evidence type="ECO:0000256" key="2">
    <source>
        <dbReference type="ARBA" id="ARBA00022490"/>
    </source>
</evidence>
<evidence type="ECO:0000256" key="6">
    <source>
        <dbReference type="ARBA" id="ARBA00023125"/>
    </source>
</evidence>
<dbReference type="SMART" id="SM00342">
    <property type="entry name" value="HTH_ARAC"/>
    <property type="match status" value="1"/>
</dbReference>
<accession>A0A1E3L3P0</accession>
<gene>
    <name evidence="11" type="ORF">PTI45_03035</name>
</gene>
<keyword evidence="6" id="KW-0238">DNA-binding</keyword>
<dbReference type="Gene3D" id="1.10.10.60">
    <property type="entry name" value="Homeodomain-like"/>
    <property type="match status" value="2"/>
</dbReference>
<proteinExistence type="predicted"/>
<evidence type="ECO:0000256" key="5">
    <source>
        <dbReference type="ARBA" id="ARBA00023015"/>
    </source>
</evidence>
<dbReference type="PRINTS" id="PR00032">
    <property type="entry name" value="HTHARAC"/>
</dbReference>
<keyword evidence="7" id="KW-0804">Transcription</keyword>
<dbReference type="SMART" id="SM00448">
    <property type="entry name" value="REC"/>
    <property type="match status" value="1"/>
</dbReference>
<dbReference type="GO" id="GO:0043565">
    <property type="term" value="F:sequence-specific DNA binding"/>
    <property type="evidence" value="ECO:0007669"/>
    <property type="project" value="InterPro"/>
</dbReference>
<keyword evidence="5" id="KW-0805">Transcription regulation</keyword>
<evidence type="ECO:0000313" key="12">
    <source>
        <dbReference type="Proteomes" id="UP000094578"/>
    </source>
</evidence>
<keyword evidence="2" id="KW-0963">Cytoplasm</keyword>
<dbReference type="PANTHER" id="PTHR42713:SF3">
    <property type="entry name" value="TRANSCRIPTIONAL REGULATORY PROTEIN HPTR"/>
    <property type="match status" value="1"/>
</dbReference>
<dbReference type="InterPro" id="IPR051552">
    <property type="entry name" value="HptR"/>
</dbReference>
<evidence type="ECO:0000256" key="3">
    <source>
        <dbReference type="ARBA" id="ARBA00022553"/>
    </source>
</evidence>
<dbReference type="Pfam" id="PF12833">
    <property type="entry name" value="HTH_18"/>
    <property type="match status" value="1"/>
</dbReference>
<comment type="subcellular location">
    <subcellularLocation>
        <location evidence="1">Cytoplasm</location>
    </subcellularLocation>
</comment>
<evidence type="ECO:0000256" key="4">
    <source>
        <dbReference type="ARBA" id="ARBA00023012"/>
    </source>
</evidence>
<dbReference type="STRING" id="1886670.PTI45_03035"/>
<dbReference type="InterPro" id="IPR018060">
    <property type="entry name" value="HTH_AraC"/>
</dbReference>
<dbReference type="Proteomes" id="UP000094578">
    <property type="component" value="Unassembled WGS sequence"/>
</dbReference>
<dbReference type="Pfam" id="PF00072">
    <property type="entry name" value="Response_reg"/>
    <property type="match status" value="1"/>
</dbReference>
<evidence type="ECO:0000259" key="9">
    <source>
        <dbReference type="PROSITE" id="PS01124"/>
    </source>
</evidence>
<dbReference type="EMBL" id="MDER01000051">
    <property type="protein sequence ID" value="ODP27580.1"/>
    <property type="molecule type" value="Genomic_DNA"/>
</dbReference>
<dbReference type="InterPro" id="IPR009057">
    <property type="entry name" value="Homeodomain-like_sf"/>
</dbReference>
<dbReference type="InterPro" id="IPR011006">
    <property type="entry name" value="CheY-like_superfamily"/>
</dbReference>
<dbReference type="SUPFAM" id="SSF52172">
    <property type="entry name" value="CheY-like"/>
    <property type="match status" value="1"/>
</dbReference>
<dbReference type="PROSITE" id="PS50110">
    <property type="entry name" value="RESPONSE_REGULATORY"/>
    <property type="match status" value="1"/>
</dbReference>
<dbReference type="InterPro" id="IPR020449">
    <property type="entry name" value="Tscrpt_reg_AraC-type_HTH"/>
</dbReference>
<dbReference type="Gene3D" id="3.40.50.2300">
    <property type="match status" value="1"/>
</dbReference>
<evidence type="ECO:0000259" key="10">
    <source>
        <dbReference type="PROSITE" id="PS50110"/>
    </source>
</evidence>
<dbReference type="AlphaFoldDB" id="A0A1E3L3P0"/>
<dbReference type="CDD" id="cd17536">
    <property type="entry name" value="REC_YesN-like"/>
    <property type="match status" value="1"/>
</dbReference>
<dbReference type="GO" id="GO:0000160">
    <property type="term" value="P:phosphorelay signal transduction system"/>
    <property type="evidence" value="ECO:0007669"/>
    <property type="project" value="UniProtKB-KW"/>
</dbReference>
<evidence type="ECO:0000256" key="7">
    <source>
        <dbReference type="ARBA" id="ARBA00023163"/>
    </source>
</evidence>
<evidence type="ECO:0000313" key="11">
    <source>
        <dbReference type="EMBL" id="ODP27580.1"/>
    </source>
</evidence>
<dbReference type="InterPro" id="IPR018062">
    <property type="entry name" value="HTH_AraC-typ_CS"/>
</dbReference>
<reference evidence="11 12" key="1">
    <citation type="submission" date="2016-08" db="EMBL/GenBank/DDBJ databases">
        <title>Genome sequencing of Paenibacillus sp. TI45-13ar, isolated from Korean traditional nuruk.</title>
        <authorList>
            <person name="Kim S.-J."/>
        </authorList>
    </citation>
    <scope>NUCLEOTIDE SEQUENCE [LARGE SCALE GENOMIC DNA]</scope>
    <source>
        <strain evidence="11 12">TI45-13ar</strain>
    </source>
</reference>
<dbReference type="SUPFAM" id="SSF46689">
    <property type="entry name" value="Homeodomain-like"/>
    <property type="match status" value="1"/>
</dbReference>
<evidence type="ECO:0000256" key="1">
    <source>
        <dbReference type="ARBA" id="ARBA00004496"/>
    </source>
</evidence>
<name>A0A1E3L3P0_9BACL</name>
<comment type="caution">
    <text evidence="11">The sequence shown here is derived from an EMBL/GenBank/DDBJ whole genome shotgun (WGS) entry which is preliminary data.</text>
</comment>
<feature type="domain" description="Response regulatory" evidence="10">
    <location>
        <begin position="2"/>
        <end position="119"/>
    </location>
</feature>
<organism evidence="11 12">
    <name type="scientific">Paenibacillus nuruki</name>
    <dbReference type="NCBI Taxonomy" id="1886670"/>
    <lineage>
        <taxon>Bacteria</taxon>
        <taxon>Bacillati</taxon>
        <taxon>Bacillota</taxon>
        <taxon>Bacilli</taxon>
        <taxon>Bacillales</taxon>
        <taxon>Paenibacillaceae</taxon>
        <taxon>Paenibacillus</taxon>
    </lineage>
</organism>
<dbReference type="PROSITE" id="PS00041">
    <property type="entry name" value="HTH_ARAC_FAMILY_1"/>
    <property type="match status" value="1"/>
</dbReference>
<keyword evidence="4" id="KW-0902">Two-component regulatory system</keyword>
<keyword evidence="3 8" id="KW-0597">Phosphoprotein</keyword>
<feature type="domain" description="HTH araC/xylS-type" evidence="9">
    <location>
        <begin position="436"/>
        <end position="534"/>
    </location>
</feature>
<sequence length="534" mass="61180">MNILLVDDESYVTESLELTIPWTELGIEDVYRADSVDQALTTLKKYDIDIVVTDIRMPDRDGLELLAEIGNTWPHIRTLVLTGYSDFEYAQKAIRLKAGDYILKPVDDDPFMESIRRVVNEIEAEWGQTDKYNQLAYQRQSELELLRDGLLNDLLLGREASDRSMLSRLETYDIQIKPNHTAQMLFVPPGSYTQDQTEEAIRLLEYAIGNITNEILGAHGGVWLGRAPQGGLVILWQYDAQIYSGYKLHIRELRDSVHRYLKTNLSFWVSDPFVFPAEMSSTYRHMMRFAHLAYAAAEQGIHFIQEQHQPLERPSAMKFMESLYKPPALIHLLESAQWNAAKQKVDQVLDTMESLPLTHEHLYEVYLAVSNALVYMAHHHGYKLAASDSGGLDPFSAQQITGSLSKLRLWCNSVLTRIELQGTPSALEPSRSRIVKQVQEMVAESLGQDVSVKTIADRVFLHPVYLSKIYKTETGEGLGDYIIRIRMEKALYMLKHTNSKIYEITAALGYQNPQYFSKLFKKHYGMTPNEFRET</sequence>
<protein>
    <submittedName>
        <fullName evidence="11">Transcriptional regulatory protein DegU</fullName>
    </submittedName>
</protein>
<dbReference type="InterPro" id="IPR001789">
    <property type="entry name" value="Sig_transdc_resp-reg_receiver"/>
</dbReference>
<dbReference type="GO" id="GO:0003700">
    <property type="term" value="F:DNA-binding transcription factor activity"/>
    <property type="evidence" value="ECO:0007669"/>
    <property type="project" value="InterPro"/>
</dbReference>
<dbReference type="GO" id="GO:0005737">
    <property type="term" value="C:cytoplasm"/>
    <property type="evidence" value="ECO:0007669"/>
    <property type="project" value="UniProtKB-SubCell"/>
</dbReference>
<keyword evidence="12" id="KW-1185">Reference proteome</keyword>
<dbReference type="PANTHER" id="PTHR42713">
    <property type="entry name" value="HISTIDINE KINASE-RELATED"/>
    <property type="match status" value="1"/>
</dbReference>
<dbReference type="RefSeq" id="WP_069328432.1">
    <property type="nucleotide sequence ID" value="NZ_MDER01000051.1"/>
</dbReference>
<dbReference type="PROSITE" id="PS01124">
    <property type="entry name" value="HTH_ARAC_FAMILY_2"/>
    <property type="match status" value="1"/>
</dbReference>